<dbReference type="HOGENOM" id="CLU_1845821_0_0_1"/>
<feature type="compositionally biased region" description="Basic and acidic residues" evidence="1">
    <location>
        <begin position="85"/>
        <end position="115"/>
    </location>
</feature>
<feature type="signal peptide" evidence="2">
    <location>
        <begin position="1"/>
        <end position="19"/>
    </location>
</feature>
<protein>
    <submittedName>
        <fullName evidence="3">Uncharacterized protein</fullName>
    </submittedName>
</protein>
<name>A0A0C3P996_PHLG1</name>
<evidence type="ECO:0000313" key="4">
    <source>
        <dbReference type="Proteomes" id="UP000053257"/>
    </source>
</evidence>
<feature type="compositionally biased region" description="Basic and acidic residues" evidence="1">
    <location>
        <begin position="43"/>
        <end position="77"/>
    </location>
</feature>
<evidence type="ECO:0000313" key="3">
    <source>
        <dbReference type="EMBL" id="KIP01253.1"/>
    </source>
</evidence>
<dbReference type="Proteomes" id="UP000053257">
    <property type="component" value="Unassembled WGS sequence"/>
</dbReference>
<evidence type="ECO:0000256" key="2">
    <source>
        <dbReference type="SAM" id="SignalP"/>
    </source>
</evidence>
<dbReference type="PROSITE" id="PS51257">
    <property type="entry name" value="PROKAR_LIPOPROTEIN"/>
    <property type="match status" value="1"/>
</dbReference>
<reference evidence="3 4" key="1">
    <citation type="journal article" date="2014" name="PLoS Genet.">
        <title>Analysis of the Phlebiopsis gigantea genome, transcriptome and secretome provides insight into its pioneer colonization strategies of wood.</title>
        <authorList>
            <person name="Hori C."/>
            <person name="Ishida T."/>
            <person name="Igarashi K."/>
            <person name="Samejima M."/>
            <person name="Suzuki H."/>
            <person name="Master E."/>
            <person name="Ferreira P."/>
            <person name="Ruiz-Duenas F.J."/>
            <person name="Held B."/>
            <person name="Canessa P."/>
            <person name="Larrondo L.F."/>
            <person name="Schmoll M."/>
            <person name="Druzhinina I.S."/>
            <person name="Kubicek C.P."/>
            <person name="Gaskell J.A."/>
            <person name="Kersten P."/>
            <person name="St John F."/>
            <person name="Glasner J."/>
            <person name="Sabat G."/>
            <person name="Splinter BonDurant S."/>
            <person name="Syed K."/>
            <person name="Yadav J."/>
            <person name="Mgbeahuruike A.C."/>
            <person name="Kovalchuk A."/>
            <person name="Asiegbu F.O."/>
            <person name="Lackner G."/>
            <person name="Hoffmeister D."/>
            <person name="Rencoret J."/>
            <person name="Gutierrez A."/>
            <person name="Sun H."/>
            <person name="Lindquist E."/>
            <person name="Barry K."/>
            <person name="Riley R."/>
            <person name="Grigoriev I.V."/>
            <person name="Henrissat B."/>
            <person name="Kues U."/>
            <person name="Berka R.M."/>
            <person name="Martinez A.T."/>
            <person name="Covert S.F."/>
            <person name="Blanchette R.A."/>
            <person name="Cullen D."/>
        </authorList>
    </citation>
    <scope>NUCLEOTIDE SEQUENCE [LARGE SCALE GENOMIC DNA]</scope>
    <source>
        <strain evidence="3 4">11061_1 CR5-6</strain>
    </source>
</reference>
<dbReference type="STRING" id="745531.A0A0C3P996"/>
<dbReference type="EMBL" id="KN840845">
    <property type="protein sequence ID" value="KIP01253.1"/>
    <property type="molecule type" value="Genomic_DNA"/>
</dbReference>
<dbReference type="AlphaFoldDB" id="A0A0C3P996"/>
<sequence>MRSSVLYFFVLVSAACARAIPVPENGALAARTEPEVSKLTARRHGDSRERSQDRREVGEFAKRRHGDSRERSQDRRELTRRRHGDSRERSQDRRELTDLTRRRHGDSRERSQDRRDVAELTRTVIVVVVAAKALKTAAM</sequence>
<organism evidence="3 4">
    <name type="scientific">Phlebiopsis gigantea (strain 11061_1 CR5-6)</name>
    <name type="common">White-rot fungus</name>
    <name type="synonym">Peniophora gigantea</name>
    <dbReference type="NCBI Taxonomy" id="745531"/>
    <lineage>
        <taxon>Eukaryota</taxon>
        <taxon>Fungi</taxon>
        <taxon>Dikarya</taxon>
        <taxon>Basidiomycota</taxon>
        <taxon>Agaricomycotina</taxon>
        <taxon>Agaricomycetes</taxon>
        <taxon>Polyporales</taxon>
        <taxon>Phanerochaetaceae</taxon>
        <taxon>Phlebiopsis</taxon>
    </lineage>
</organism>
<keyword evidence="2" id="KW-0732">Signal</keyword>
<proteinExistence type="predicted"/>
<evidence type="ECO:0000256" key="1">
    <source>
        <dbReference type="SAM" id="MobiDB-lite"/>
    </source>
</evidence>
<feature type="region of interest" description="Disordered" evidence="1">
    <location>
        <begin position="31"/>
        <end position="115"/>
    </location>
</feature>
<accession>A0A0C3P996</accession>
<feature type="chain" id="PRO_5002176790" evidence="2">
    <location>
        <begin position="20"/>
        <end position="139"/>
    </location>
</feature>
<gene>
    <name evidence="3" type="ORF">PHLGIDRAFT_17327</name>
</gene>
<keyword evidence="4" id="KW-1185">Reference proteome</keyword>